<dbReference type="InterPro" id="IPR000073">
    <property type="entry name" value="AB_hydrolase_1"/>
</dbReference>
<organism evidence="3 4">
    <name type="scientific">Haloferax profundi</name>
    <dbReference type="NCBI Taxonomy" id="1544718"/>
    <lineage>
        <taxon>Archaea</taxon>
        <taxon>Methanobacteriati</taxon>
        <taxon>Methanobacteriota</taxon>
        <taxon>Stenosarchaea group</taxon>
        <taxon>Halobacteria</taxon>
        <taxon>Halobacteriales</taxon>
        <taxon>Haloferacaceae</taxon>
        <taxon>Haloferax</taxon>
    </lineage>
</organism>
<dbReference type="AlphaFoldDB" id="A0A0W1SNX5"/>
<dbReference type="OrthoDB" id="299757at2157"/>
<dbReference type="InterPro" id="IPR000639">
    <property type="entry name" value="Epox_hydrolase-like"/>
</dbReference>
<dbReference type="Proteomes" id="UP000053157">
    <property type="component" value="Unassembled WGS sequence"/>
</dbReference>
<dbReference type="RefSeq" id="WP_058571863.1">
    <property type="nucleotide sequence ID" value="NZ_LOPV01000148.1"/>
</dbReference>
<evidence type="ECO:0000313" key="4">
    <source>
        <dbReference type="Proteomes" id="UP000053157"/>
    </source>
</evidence>
<proteinExistence type="predicted"/>
<feature type="domain" description="AB hydrolase-1" evidence="2">
    <location>
        <begin position="42"/>
        <end position="286"/>
    </location>
</feature>
<dbReference type="PRINTS" id="PR00111">
    <property type="entry name" value="ABHYDROLASE"/>
</dbReference>
<reference evidence="3 4" key="1">
    <citation type="submission" date="2015-12" db="EMBL/GenBank/DDBJ databases">
        <title>Haloferax profundi sp. nov. isolated from the Discovery deep brine-seawater interface in the Red Sea.</title>
        <authorList>
            <person name="Zhang G."/>
            <person name="Stingl U."/>
            <person name="Rashid M."/>
        </authorList>
    </citation>
    <scope>NUCLEOTIDE SEQUENCE [LARGE SCALE GENOMIC DNA]</scope>
    <source>
        <strain evidence="3 4">SB29</strain>
    </source>
</reference>
<dbReference type="PANTHER" id="PTHR43329">
    <property type="entry name" value="EPOXIDE HYDROLASE"/>
    <property type="match status" value="1"/>
</dbReference>
<keyword evidence="4" id="KW-1185">Reference proteome</keyword>
<dbReference type="GO" id="GO:0016787">
    <property type="term" value="F:hydrolase activity"/>
    <property type="evidence" value="ECO:0007669"/>
    <property type="project" value="UniProtKB-KW"/>
</dbReference>
<accession>A0A0W1SNX5</accession>
<evidence type="ECO:0000313" key="3">
    <source>
        <dbReference type="EMBL" id="KTG28002.1"/>
    </source>
</evidence>
<evidence type="ECO:0000256" key="1">
    <source>
        <dbReference type="ARBA" id="ARBA00022801"/>
    </source>
</evidence>
<dbReference type="EMBL" id="LOPV01000148">
    <property type="protein sequence ID" value="KTG28002.1"/>
    <property type="molecule type" value="Genomic_DNA"/>
</dbReference>
<dbReference type="PRINTS" id="PR00412">
    <property type="entry name" value="EPOXHYDRLASE"/>
</dbReference>
<evidence type="ECO:0000259" key="2">
    <source>
        <dbReference type="Pfam" id="PF00561"/>
    </source>
</evidence>
<dbReference type="Gene3D" id="3.40.50.1820">
    <property type="entry name" value="alpha/beta hydrolase"/>
    <property type="match status" value="1"/>
</dbReference>
<protein>
    <submittedName>
        <fullName evidence="3">Alpha/beta hydrolase</fullName>
    </submittedName>
</protein>
<comment type="caution">
    <text evidence="3">The sequence shown here is derived from an EMBL/GenBank/DDBJ whole genome shotgun (WGS) entry which is preliminary data.</text>
</comment>
<dbReference type="SUPFAM" id="SSF53474">
    <property type="entry name" value="alpha/beta-Hydrolases"/>
    <property type="match status" value="1"/>
</dbReference>
<sequence>MSSQAGLKCEDVQLPVEASGRLVDVGDTELYVVEAGPEDGELVVLLHGFPECWYAWADYFRPLTEDGYRVVAPDQRGYNLSDQPSGVGSYSIDDLTGDVVGLVDALGREKAHVVGHDWGAAVAWWTSLHHADHVHSLTVMNLPHPSVFTRHLLRDPAQQLRSWYMLFFQVPKLPELIAPVGDWAILERTIQSSSLPGTFSPTDIEHYRSAWSVPGAYRSMVNWYRAVVRERPQPRATTVEVPTLVVWGAKDQFLRPKMARESLSYCSNGHLRTFEGATHWVHHEEPVAVARALIEHIDDTWWTPNNTPDEAGHRPI</sequence>
<dbReference type="InterPro" id="IPR029058">
    <property type="entry name" value="AB_hydrolase_fold"/>
</dbReference>
<gene>
    <name evidence="3" type="ORF">AUR66_12570</name>
</gene>
<dbReference type="Pfam" id="PF00561">
    <property type="entry name" value="Abhydrolase_1"/>
    <property type="match status" value="1"/>
</dbReference>
<name>A0A0W1SNX5_9EURY</name>
<keyword evidence="1 3" id="KW-0378">Hydrolase</keyword>